<comment type="caution">
    <text evidence="2">The sequence shown here is derived from an EMBL/GenBank/DDBJ whole genome shotgun (WGS) entry which is preliminary data.</text>
</comment>
<sequence length="130" mass="14824">MTMKKIKLIGRYSLAVTCFILLAACTAPSPMMVGQVQNNWDFDHKLQFKTTKFADNRYQLEVMANDKQGFERLSAFLLRQSYSICGSYGYTLELIAGVESFDYSFTSPNLIRSNLTAKLECPRQDKIAKK</sequence>
<gene>
    <name evidence="2" type="ORF">FCS21_08735</name>
</gene>
<dbReference type="OrthoDB" id="6227752at2"/>
<evidence type="ECO:0000256" key="1">
    <source>
        <dbReference type="SAM" id="SignalP"/>
    </source>
</evidence>
<protein>
    <recommendedName>
        <fullName evidence="4">Lipoprotein</fullName>
    </recommendedName>
</protein>
<name>A0A8H2JNK1_9GAMM</name>
<organism evidence="2 3">
    <name type="scientific">Colwellia ponticola</name>
    <dbReference type="NCBI Taxonomy" id="2304625"/>
    <lineage>
        <taxon>Bacteria</taxon>
        <taxon>Pseudomonadati</taxon>
        <taxon>Pseudomonadota</taxon>
        <taxon>Gammaproteobacteria</taxon>
        <taxon>Alteromonadales</taxon>
        <taxon>Colwelliaceae</taxon>
        <taxon>Colwellia</taxon>
    </lineage>
</organism>
<keyword evidence="3" id="KW-1185">Reference proteome</keyword>
<evidence type="ECO:0008006" key="4">
    <source>
        <dbReference type="Google" id="ProtNLM"/>
    </source>
</evidence>
<accession>A0A8H2JNK1</accession>
<dbReference type="EMBL" id="SZVP01000006">
    <property type="protein sequence ID" value="TMM45462.1"/>
    <property type="molecule type" value="Genomic_DNA"/>
</dbReference>
<reference evidence="2 3" key="1">
    <citation type="submission" date="2019-05" db="EMBL/GenBank/DDBJ databases">
        <title>Colwellia ponticola sp. nov., isolated from seawater.</title>
        <authorList>
            <person name="Yoon J.-H."/>
        </authorList>
    </citation>
    <scope>NUCLEOTIDE SEQUENCE [LARGE SCALE GENOMIC DNA]</scope>
    <source>
        <strain evidence="2 3">OISW-25</strain>
    </source>
</reference>
<evidence type="ECO:0000313" key="2">
    <source>
        <dbReference type="EMBL" id="TMM45462.1"/>
    </source>
</evidence>
<proteinExistence type="predicted"/>
<dbReference type="PROSITE" id="PS51257">
    <property type="entry name" value="PROKAR_LIPOPROTEIN"/>
    <property type="match status" value="1"/>
</dbReference>
<feature type="signal peptide" evidence="1">
    <location>
        <begin position="1"/>
        <end position="23"/>
    </location>
</feature>
<dbReference type="AlphaFoldDB" id="A0A8H2JNK1"/>
<evidence type="ECO:0000313" key="3">
    <source>
        <dbReference type="Proteomes" id="UP000307702"/>
    </source>
</evidence>
<keyword evidence="1" id="KW-0732">Signal</keyword>
<dbReference type="Proteomes" id="UP000307702">
    <property type="component" value="Unassembled WGS sequence"/>
</dbReference>
<feature type="chain" id="PRO_5034088018" description="Lipoprotein" evidence="1">
    <location>
        <begin position="24"/>
        <end position="130"/>
    </location>
</feature>